<evidence type="ECO:0000313" key="1">
    <source>
        <dbReference type="EMBL" id="PMD62228.1"/>
    </source>
</evidence>
<accession>A0A2J6TGY4</accession>
<dbReference type="EMBL" id="KZ613783">
    <property type="protein sequence ID" value="PMD62228.1"/>
    <property type="molecule type" value="Genomic_DNA"/>
</dbReference>
<dbReference type="InParanoid" id="A0A2J6TGY4"/>
<reference evidence="1 2" key="1">
    <citation type="submission" date="2016-04" db="EMBL/GenBank/DDBJ databases">
        <title>A degradative enzymes factory behind the ericoid mycorrhizal symbiosis.</title>
        <authorList>
            <consortium name="DOE Joint Genome Institute"/>
            <person name="Martino E."/>
            <person name="Morin E."/>
            <person name="Grelet G."/>
            <person name="Kuo A."/>
            <person name="Kohler A."/>
            <person name="Daghino S."/>
            <person name="Barry K."/>
            <person name="Choi C."/>
            <person name="Cichocki N."/>
            <person name="Clum A."/>
            <person name="Copeland A."/>
            <person name="Hainaut M."/>
            <person name="Haridas S."/>
            <person name="Labutti K."/>
            <person name="Lindquist E."/>
            <person name="Lipzen A."/>
            <person name="Khouja H.-R."/>
            <person name="Murat C."/>
            <person name="Ohm R."/>
            <person name="Olson A."/>
            <person name="Spatafora J."/>
            <person name="Veneault-Fourrey C."/>
            <person name="Henrissat B."/>
            <person name="Grigoriev I."/>
            <person name="Martin F."/>
            <person name="Perotto S."/>
        </authorList>
    </citation>
    <scope>NUCLEOTIDE SEQUENCE [LARGE SCALE GENOMIC DNA]</scope>
    <source>
        <strain evidence="1 2">E</strain>
    </source>
</reference>
<gene>
    <name evidence="1" type="ORF">K444DRAFT_337630</name>
</gene>
<proteinExistence type="predicted"/>
<protein>
    <submittedName>
        <fullName evidence="1">Uncharacterized protein</fullName>
    </submittedName>
</protein>
<dbReference type="RefSeq" id="XP_024739132.1">
    <property type="nucleotide sequence ID" value="XM_024871998.1"/>
</dbReference>
<organism evidence="1 2">
    <name type="scientific">Hyaloscypha bicolor E</name>
    <dbReference type="NCBI Taxonomy" id="1095630"/>
    <lineage>
        <taxon>Eukaryota</taxon>
        <taxon>Fungi</taxon>
        <taxon>Dikarya</taxon>
        <taxon>Ascomycota</taxon>
        <taxon>Pezizomycotina</taxon>
        <taxon>Leotiomycetes</taxon>
        <taxon>Helotiales</taxon>
        <taxon>Hyaloscyphaceae</taxon>
        <taxon>Hyaloscypha</taxon>
        <taxon>Hyaloscypha bicolor</taxon>
    </lineage>
</organism>
<dbReference type="GeneID" id="36580080"/>
<sequence>MLTGRCAAGGLLRLCRRQRNTRPSRRATPQTGPMTAPAIATPETLPAAPVVPFVGKLLVVIESEVLAIGEMVCDIWEVVMGGICWGVLNTEVVAKSVSEESGTILAVYRYLLGATFGGVRYAIQPLPVPQKRHRSPSNSAPSLVAAIPVTHELPGPLEWRCKHQKLQDFTLMSREKVNLNLPRLWHNNRRTQGYTVRMV</sequence>
<dbReference type="Proteomes" id="UP000235371">
    <property type="component" value="Unassembled WGS sequence"/>
</dbReference>
<dbReference type="AlphaFoldDB" id="A0A2J6TGY4"/>
<evidence type="ECO:0000313" key="2">
    <source>
        <dbReference type="Proteomes" id="UP000235371"/>
    </source>
</evidence>
<keyword evidence="2" id="KW-1185">Reference proteome</keyword>
<name>A0A2J6TGY4_9HELO</name>